<evidence type="ECO:0000313" key="3">
    <source>
        <dbReference type="Proteomes" id="UP000440578"/>
    </source>
</evidence>
<protein>
    <submittedName>
        <fullName evidence="2">Uncharacterized protein</fullName>
    </submittedName>
</protein>
<evidence type="ECO:0000256" key="1">
    <source>
        <dbReference type="SAM" id="MobiDB-lite"/>
    </source>
</evidence>
<dbReference type="EMBL" id="VIIS01000459">
    <property type="protein sequence ID" value="KAF0308844.1"/>
    <property type="molecule type" value="Genomic_DNA"/>
</dbReference>
<evidence type="ECO:0000313" key="2">
    <source>
        <dbReference type="EMBL" id="KAF0308844.1"/>
    </source>
</evidence>
<comment type="caution">
    <text evidence="2">The sequence shown here is derived from an EMBL/GenBank/DDBJ whole genome shotgun (WGS) entry which is preliminary data.</text>
</comment>
<gene>
    <name evidence="2" type="ORF">FJT64_002119</name>
</gene>
<keyword evidence="3" id="KW-1185">Reference proteome</keyword>
<feature type="region of interest" description="Disordered" evidence="1">
    <location>
        <begin position="176"/>
        <end position="234"/>
    </location>
</feature>
<dbReference type="Proteomes" id="UP000440578">
    <property type="component" value="Unassembled WGS sequence"/>
</dbReference>
<feature type="compositionally biased region" description="Polar residues" evidence="1">
    <location>
        <begin position="221"/>
        <end position="234"/>
    </location>
</feature>
<reference evidence="2 3" key="1">
    <citation type="submission" date="2019-07" db="EMBL/GenBank/DDBJ databases">
        <title>Draft genome assembly of a fouling barnacle, Amphibalanus amphitrite (Darwin, 1854): The first reference genome for Thecostraca.</title>
        <authorList>
            <person name="Kim W."/>
        </authorList>
    </citation>
    <scope>NUCLEOTIDE SEQUENCE [LARGE SCALE GENOMIC DNA]</scope>
    <source>
        <strain evidence="2">SNU_AA5</strain>
        <tissue evidence="2">Soma without cirri and trophi</tissue>
    </source>
</reference>
<accession>A0A6A4WYE7</accession>
<feature type="compositionally biased region" description="Low complexity" evidence="1">
    <location>
        <begin position="207"/>
        <end position="220"/>
    </location>
</feature>
<proteinExistence type="predicted"/>
<name>A0A6A4WYE7_AMPAM</name>
<organism evidence="2 3">
    <name type="scientific">Amphibalanus amphitrite</name>
    <name type="common">Striped barnacle</name>
    <name type="synonym">Balanus amphitrite</name>
    <dbReference type="NCBI Taxonomy" id="1232801"/>
    <lineage>
        <taxon>Eukaryota</taxon>
        <taxon>Metazoa</taxon>
        <taxon>Ecdysozoa</taxon>
        <taxon>Arthropoda</taxon>
        <taxon>Crustacea</taxon>
        <taxon>Multicrustacea</taxon>
        <taxon>Cirripedia</taxon>
        <taxon>Thoracica</taxon>
        <taxon>Thoracicalcarea</taxon>
        <taxon>Balanomorpha</taxon>
        <taxon>Balanoidea</taxon>
        <taxon>Balanidae</taxon>
        <taxon>Amphibalaninae</taxon>
        <taxon>Amphibalanus</taxon>
    </lineage>
</organism>
<dbReference type="AlphaFoldDB" id="A0A6A4WYE7"/>
<sequence length="234" mass="25796">MLKARFDNQLVSELFMNEVVNGFRKRRGAVDQRTDSSRWGTGAWSGRHWWLYEWPPGVADGPGPSMTSLELLPVLVRCDNFGAVGVVRRGWSGERRIMGSVLSQWRWLLEPWLILETIAFSSVGLGAVCGEDWLLELRPNDRCSGAILEAAVLTRIGTDDVLCLARHSIETQYGLDNHWHRPAPTTRQPVSPSHERKRRAPSANSESRSSGGLRSSLSAATANSTVSGAITSSA</sequence>